<accession>A0ABS8WNG4</accession>
<comment type="caution">
    <text evidence="1">The sequence shown here is derived from an EMBL/GenBank/DDBJ whole genome shotgun (WGS) entry which is preliminary data.</text>
</comment>
<proteinExistence type="predicted"/>
<organism evidence="1 2">
    <name type="scientific">Datura stramonium</name>
    <name type="common">Jimsonweed</name>
    <name type="synonym">Common thornapple</name>
    <dbReference type="NCBI Taxonomy" id="4076"/>
    <lineage>
        <taxon>Eukaryota</taxon>
        <taxon>Viridiplantae</taxon>
        <taxon>Streptophyta</taxon>
        <taxon>Embryophyta</taxon>
        <taxon>Tracheophyta</taxon>
        <taxon>Spermatophyta</taxon>
        <taxon>Magnoliopsida</taxon>
        <taxon>eudicotyledons</taxon>
        <taxon>Gunneridae</taxon>
        <taxon>Pentapetalae</taxon>
        <taxon>asterids</taxon>
        <taxon>lamiids</taxon>
        <taxon>Solanales</taxon>
        <taxon>Solanaceae</taxon>
        <taxon>Solanoideae</taxon>
        <taxon>Datureae</taxon>
        <taxon>Datura</taxon>
    </lineage>
</organism>
<name>A0ABS8WNG4_DATST</name>
<evidence type="ECO:0000313" key="2">
    <source>
        <dbReference type="Proteomes" id="UP000823775"/>
    </source>
</evidence>
<sequence>RNRPADPPVKRQCAIVYRRWVADETQNTSSLGTSAAGHWQITDPICEPLEAASRDAMNWAQIHEKECKAAEHRFILANRRFIAGQVGFSEPLMEHHFTFKNGFKPLSGSCVTSAVRESGMATHPPIS</sequence>
<reference evidence="1 2" key="1">
    <citation type="journal article" date="2021" name="BMC Genomics">
        <title>Datura genome reveals duplications of psychoactive alkaloid biosynthetic genes and high mutation rate following tissue culture.</title>
        <authorList>
            <person name="Rajewski A."/>
            <person name="Carter-House D."/>
            <person name="Stajich J."/>
            <person name="Litt A."/>
        </authorList>
    </citation>
    <scope>NUCLEOTIDE SEQUENCE [LARGE SCALE GENOMIC DNA]</scope>
    <source>
        <strain evidence="1">AR-01</strain>
    </source>
</reference>
<evidence type="ECO:0000313" key="1">
    <source>
        <dbReference type="EMBL" id="MCE3051654.1"/>
    </source>
</evidence>
<dbReference type="Proteomes" id="UP000823775">
    <property type="component" value="Unassembled WGS sequence"/>
</dbReference>
<feature type="non-terminal residue" evidence="1">
    <location>
        <position position="1"/>
    </location>
</feature>
<dbReference type="EMBL" id="JACEIK010008806">
    <property type="protein sequence ID" value="MCE3051654.1"/>
    <property type="molecule type" value="Genomic_DNA"/>
</dbReference>
<feature type="non-terminal residue" evidence="1">
    <location>
        <position position="127"/>
    </location>
</feature>
<gene>
    <name evidence="1" type="ORF">HAX54_050446</name>
</gene>
<protein>
    <submittedName>
        <fullName evidence="1">Uncharacterized protein</fullName>
    </submittedName>
</protein>
<keyword evidence="2" id="KW-1185">Reference proteome</keyword>